<organism evidence="4">
    <name type="scientific">Parasteatoda tepidariorum</name>
    <name type="common">Common house spider</name>
    <name type="synonym">Achaearanea tepidariorum</name>
    <dbReference type="NCBI Taxonomy" id="114398"/>
    <lineage>
        <taxon>Eukaryota</taxon>
        <taxon>Metazoa</taxon>
        <taxon>Ecdysozoa</taxon>
        <taxon>Arthropoda</taxon>
        <taxon>Chelicerata</taxon>
        <taxon>Arachnida</taxon>
        <taxon>Araneae</taxon>
        <taxon>Araneomorphae</taxon>
        <taxon>Entelegynae</taxon>
        <taxon>Araneoidea</taxon>
        <taxon>Theridiidae</taxon>
        <taxon>Parasteatoda</taxon>
    </lineage>
</organism>
<keyword evidence="2" id="KW-0812">Transmembrane</keyword>
<keyword evidence="3" id="KW-0732">Signal</keyword>
<keyword evidence="2" id="KW-0472">Membrane</keyword>
<accession>A0A2L2YSS0</accession>
<feature type="signal peptide" evidence="3">
    <location>
        <begin position="1"/>
        <end position="16"/>
    </location>
</feature>
<evidence type="ECO:0000256" key="3">
    <source>
        <dbReference type="SAM" id="SignalP"/>
    </source>
</evidence>
<dbReference type="EMBL" id="IAAA01049796">
    <property type="protein sequence ID" value="LAA11212.1"/>
    <property type="molecule type" value="mRNA"/>
</dbReference>
<protein>
    <submittedName>
        <fullName evidence="4">Uncharacterized protein</fullName>
    </submittedName>
</protein>
<feature type="region of interest" description="Disordered" evidence="1">
    <location>
        <begin position="79"/>
        <end position="99"/>
    </location>
</feature>
<dbReference type="AlphaFoldDB" id="A0A2L2YSS0"/>
<feature type="transmembrane region" description="Helical" evidence="2">
    <location>
        <begin position="40"/>
        <end position="61"/>
    </location>
</feature>
<reference evidence="4" key="1">
    <citation type="journal article" date="2016" name="Mol. Ecol. Resour.">
        <title>Evaluation of the impact of RNA preservation methods of spiders for de novo transcriptome assembly.</title>
        <authorList>
            <person name="Kono N."/>
            <person name="Nakamura H."/>
            <person name="Ito Y."/>
            <person name="Tomita M."/>
            <person name="Arakawa K."/>
        </authorList>
    </citation>
    <scope>NUCLEOTIDE SEQUENCE</scope>
    <source>
        <tissue evidence="4">Whole body</tissue>
    </source>
</reference>
<evidence type="ECO:0000256" key="1">
    <source>
        <dbReference type="SAM" id="MobiDB-lite"/>
    </source>
</evidence>
<sequence length="127" mass="14457">MMFIIVFFLLILSCNALLRTNFTTTDVAISRQAPPLNSAMIGFFAPPLIAFVSMSALFYTFEKFTKDMVKAATERGKLRLRRRKKKPTEAAAQNPPTSAAVKQLIREHRNFVKGLENGKPWKSKHFH</sequence>
<evidence type="ECO:0000256" key="2">
    <source>
        <dbReference type="SAM" id="Phobius"/>
    </source>
</evidence>
<proteinExistence type="evidence at transcript level"/>
<name>A0A2L2YSS0_PARTP</name>
<keyword evidence="2" id="KW-1133">Transmembrane helix</keyword>
<feature type="chain" id="PRO_5014656258" evidence="3">
    <location>
        <begin position="17"/>
        <end position="127"/>
    </location>
</feature>
<evidence type="ECO:0000313" key="4">
    <source>
        <dbReference type="EMBL" id="LAA11212.1"/>
    </source>
</evidence>